<dbReference type="EMBL" id="CM003532">
    <property type="protein sequence ID" value="RCV25291.1"/>
    <property type="molecule type" value="Genomic_DNA"/>
</dbReference>
<evidence type="ECO:0000256" key="1">
    <source>
        <dbReference type="SAM" id="MobiDB-lite"/>
    </source>
</evidence>
<proteinExistence type="predicted"/>
<dbReference type="AlphaFoldDB" id="A0A368R527"/>
<gene>
    <name evidence="2" type="ORF">SETIT_5G154700v2</name>
</gene>
<feature type="compositionally biased region" description="Low complexity" evidence="1">
    <location>
        <begin position="1"/>
        <end position="14"/>
    </location>
</feature>
<organism evidence="2">
    <name type="scientific">Setaria italica</name>
    <name type="common">Foxtail millet</name>
    <name type="synonym">Panicum italicum</name>
    <dbReference type="NCBI Taxonomy" id="4555"/>
    <lineage>
        <taxon>Eukaryota</taxon>
        <taxon>Viridiplantae</taxon>
        <taxon>Streptophyta</taxon>
        <taxon>Embryophyta</taxon>
        <taxon>Tracheophyta</taxon>
        <taxon>Spermatophyta</taxon>
        <taxon>Magnoliopsida</taxon>
        <taxon>Liliopsida</taxon>
        <taxon>Poales</taxon>
        <taxon>Poaceae</taxon>
        <taxon>PACMAD clade</taxon>
        <taxon>Panicoideae</taxon>
        <taxon>Panicodae</taxon>
        <taxon>Paniceae</taxon>
        <taxon>Cenchrinae</taxon>
        <taxon>Setaria</taxon>
    </lineage>
</organism>
<accession>A0A368R527</accession>
<name>A0A368R527_SETIT</name>
<feature type="region of interest" description="Disordered" evidence="1">
    <location>
        <begin position="50"/>
        <end position="82"/>
    </location>
</feature>
<protein>
    <submittedName>
        <fullName evidence="2">Uncharacterized protein</fullName>
    </submittedName>
</protein>
<reference evidence="2" key="1">
    <citation type="journal article" date="2012" name="Nat. Biotechnol.">
        <title>Reference genome sequence of the model plant Setaria.</title>
        <authorList>
            <person name="Bennetzen J.L."/>
            <person name="Schmutz J."/>
            <person name="Wang H."/>
            <person name="Percifield R."/>
            <person name="Hawkins J."/>
            <person name="Pontaroli A.C."/>
            <person name="Estep M."/>
            <person name="Feng L."/>
            <person name="Vaughn J.N."/>
            <person name="Grimwood J."/>
            <person name="Jenkins J."/>
            <person name="Barry K."/>
            <person name="Lindquist E."/>
            <person name="Hellsten U."/>
            <person name="Deshpande S."/>
            <person name="Wang X."/>
            <person name="Wu X."/>
            <person name="Mitros T."/>
            <person name="Triplett J."/>
            <person name="Yang X."/>
            <person name="Ye C.Y."/>
            <person name="Mauro-Herrera M."/>
            <person name="Wang L."/>
            <person name="Li P."/>
            <person name="Sharma M."/>
            <person name="Sharma R."/>
            <person name="Ronald P.C."/>
            <person name="Panaud O."/>
            <person name="Kellogg E.A."/>
            <person name="Brutnell T.P."/>
            <person name="Doust A.N."/>
            <person name="Tuskan G.A."/>
            <person name="Rokhsar D."/>
            <person name="Devos K.M."/>
        </authorList>
    </citation>
    <scope>NUCLEOTIDE SEQUENCE [LARGE SCALE GENOMIC DNA]</scope>
    <source>
        <strain evidence="2">Yugu1</strain>
    </source>
</reference>
<reference evidence="2" key="2">
    <citation type="submission" date="2015-07" db="EMBL/GenBank/DDBJ databases">
        <authorList>
            <person name="Noorani M."/>
        </authorList>
    </citation>
    <scope>NUCLEOTIDE SEQUENCE</scope>
    <source>
        <strain evidence="2">Yugu1</strain>
    </source>
</reference>
<sequence>MAMPSLPSVVGSPSPDGPRHPCPPSRCRLSGTACSPPAMCQSCHSVLVREEEQDERDGPSRCARGSERGGKKREEIDMWVHL</sequence>
<evidence type="ECO:0000313" key="2">
    <source>
        <dbReference type="EMBL" id="RCV25291.1"/>
    </source>
</evidence>
<feature type="region of interest" description="Disordered" evidence="1">
    <location>
        <begin position="1"/>
        <end position="23"/>
    </location>
</feature>
<feature type="compositionally biased region" description="Basic and acidic residues" evidence="1">
    <location>
        <begin position="56"/>
        <end position="82"/>
    </location>
</feature>